<organism evidence="1 2">
    <name type="scientific">Candidatus Methylacidiphilum fumarolicum</name>
    <dbReference type="NCBI Taxonomy" id="591154"/>
    <lineage>
        <taxon>Bacteria</taxon>
        <taxon>Pseudomonadati</taxon>
        <taxon>Verrucomicrobiota</taxon>
        <taxon>Methylacidiphilae</taxon>
        <taxon>Methylacidiphilales</taxon>
        <taxon>Methylacidiphilaceae</taxon>
        <taxon>Methylacidiphilum (ex Ratnadevi et al. 2023)</taxon>
    </lineage>
</organism>
<protein>
    <submittedName>
        <fullName evidence="1">Uncharacterized protein</fullName>
    </submittedName>
</protein>
<evidence type="ECO:0000313" key="1">
    <source>
        <dbReference type="EMBL" id="CAI9086611.1"/>
    </source>
</evidence>
<dbReference type="EMBL" id="OX458932">
    <property type="protein sequence ID" value="CAI9086611.1"/>
    <property type="molecule type" value="Genomic_DNA"/>
</dbReference>
<name>A0ABN8XKP9_9BACT</name>
<proteinExistence type="predicted"/>
<evidence type="ECO:0000313" key="2">
    <source>
        <dbReference type="Proteomes" id="UP001161497"/>
    </source>
</evidence>
<accession>A0ABN8XKP9</accession>
<gene>
    <name evidence="1" type="ORF">MFUM_2303</name>
</gene>
<dbReference type="Proteomes" id="UP001161497">
    <property type="component" value="Chromosome"/>
</dbReference>
<keyword evidence="2" id="KW-1185">Reference proteome</keyword>
<reference evidence="1" key="1">
    <citation type="submission" date="2023-03" db="EMBL/GenBank/DDBJ databases">
        <authorList>
            <person name="Cremers G."/>
            <person name="Picone N."/>
        </authorList>
    </citation>
    <scope>NUCLEOTIDE SEQUENCE</scope>
    <source>
        <strain evidence="1">Sample_alias</strain>
    </source>
</reference>
<dbReference type="RefSeq" id="WP_009061553.1">
    <property type="nucleotide sequence ID" value="NZ_JAHXRZ010000001.1"/>
</dbReference>
<sequence>MAWRINRLSLFSFLLLWIPVLALAYGKEKKRVELFLTASQAELIGKKIWENESGGKVSGLLAWNVGEDFASLGICHFIWYPAGKKGPFEESFPRFLEFALENGAKLPRWLTPQSNCPWSTRTVFYAAEGGRQMEELKLFLLDTIPLQIQFAILKLKNALPKMLALSPANEKKKVEENFILLSQSPRGVYALVDYVNFKGDGTWPTERYKGKGWGLLQVLEEMDGGDPIDAFCQAAENVLKRRVKNAPPSRHEERWLAGWINRIETYRH</sequence>